<reference evidence="11 12" key="1">
    <citation type="submission" date="2019-02" db="EMBL/GenBank/DDBJ databases">
        <title>Deep-cultivation of Planctomycetes and their phenomic and genomic characterization uncovers novel biology.</title>
        <authorList>
            <person name="Wiegand S."/>
            <person name="Jogler M."/>
            <person name="Boedeker C."/>
            <person name="Pinto D."/>
            <person name="Vollmers J."/>
            <person name="Rivas-Marin E."/>
            <person name="Kohn T."/>
            <person name="Peeters S.H."/>
            <person name="Heuer A."/>
            <person name="Rast P."/>
            <person name="Oberbeckmann S."/>
            <person name="Bunk B."/>
            <person name="Jeske O."/>
            <person name="Meyerdierks A."/>
            <person name="Storesund J.E."/>
            <person name="Kallscheuer N."/>
            <person name="Luecker S."/>
            <person name="Lage O.M."/>
            <person name="Pohl T."/>
            <person name="Merkel B.J."/>
            <person name="Hornburger P."/>
            <person name="Mueller R.-W."/>
            <person name="Bruemmer F."/>
            <person name="Labrenz M."/>
            <person name="Spormann A.M."/>
            <person name="Op den Camp H."/>
            <person name="Overmann J."/>
            <person name="Amann R."/>
            <person name="Jetten M.S.M."/>
            <person name="Mascher T."/>
            <person name="Medema M.H."/>
            <person name="Devos D.P."/>
            <person name="Kaster A.-K."/>
            <person name="Ovreas L."/>
            <person name="Rohde M."/>
            <person name="Galperin M.Y."/>
            <person name="Jogler C."/>
        </authorList>
    </citation>
    <scope>NUCLEOTIDE SEQUENCE [LARGE SCALE GENOMIC DNA]</scope>
    <source>
        <strain evidence="11 12">KS4</strain>
    </source>
</reference>
<sequence>MSIDAMRRDFDMGSLRKRDANADPIEQFRKWFDEALTANKGEWFEPNAMTLATVDPSGMPDARIVLMKSFDQRGFVFYTNYRSTKGQQLEEHPYATLVFYWPALERQVKILGGVSKVSEEQSDEYFLSRPKGSQLGAMASEQSKPIANRKVLESELETLEDLFADREIERPEEWGGYCVKPVKIEFWQGRTNRLHDRLLYSQDEQGAWSIQRISP</sequence>
<dbReference type="EMBL" id="CP036425">
    <property type="protein sequence ID" value="QDU32379.1"/>
    <property type="molecule type" value="Genomic_DNA"/>
</dbReference>
<dbReference type="InterPro" id="IPR019740">
    <property type="entry name" value="Pyridox_Oxase_CS"/>
</dbReference>
<feature type="binding site" evidence="7 8">
    <location>
        <begin position="63"/>
        <end position="68"/>
    </location>
    <ligand>
        <name>FMN</name>
        <dbReference type="ChEBI" id="CHEBI:58210"/>
    </ligand>
</feature>
<keyword evidence="5 7" id="KW-0560">Oxidoreductase</keyword>
<comment type="similarity">
    <text evidence="1 7">Belongs to the pyridoxamine 5'-phosphate oxidase family.</text>
</comment>
<keyword evidence="3 7" id="KW-0285">Flavoprotein</keyword>
<evidence type="ECO:0000256" key="4">
    <source>
        <dbReference type="ARBA" id="ARBA00022643"/>
    </source>
</evidence>
<feature type="domain" description="Pyridoxamine 5'-phosphate oxidase N-terminal" evidence="9">
    <location>
        <begin position="45"/>
        <end position="160"/>
    </location>
</feature>
<feature type="binding site" evidence="7 8">
    <location>
        <position position="107"/>
    </location>
    <ligand>
        <name>FMN</name>
        <dbReference type="ChEBI" id="CHEBI:58210"/>
    </ligand>
</feature>
<feature type="binding site" evidence="7">
    <location>
        <position position="125"/>
    </location>
    <ligand>
        <name>substrate</name>
    </ligand>
</feature>
<evidence type="ECO:0000313" key="11">
    <source>
        <dbReference type="EMBL" id="QDU32379.1"/>
    </source>
</evidence>
<dbReference type="UniPathway" id="UPA01068">
    <property type="reaction ID" value="UER00304"/>
</dbReference>
<proteinExistence type="inferred from homology"/>
<dbReference type="SUPFAM" id="SSF50475">
    <property type="entry name" value="FMN-binding split barrel"/>
    <property type="match status" value="1"/>
</dbReference>
<evidence type="ECO:0000256" key="7">
    <source>
        <dbReference type="HAMAP-Rule" id="MF_01629"/>
    </source>
</evidence>
<evidence type="ECO:0000259" key="10">
    <source>
        <dbReference type="Pfam" id="PF10590"/>
    </source>
</evidence>
<feature type="binding site" evidence="7">
    <location>
        <begin position="193"/>
        <end position="195"/>
    </location>
    <ligand>
        <name>substrate</name>
    </ligand>
</feature>
<dbReference type="GO" id="GO:0010181">
    <property type="term" value="F:FMN binding"/>
    <property type="evidence" value="ECO:0007669"/>
    <property type="project" value="UniProtKB-UniRule"/>
</dbReference>
<accession>A0A517YQ82</accession>
<dbReference type="InterPro" id="IPR012349">
    <property type="entry name" value="Split_barrel_FMN-bd"/>
</dbReference>
<dbReference type="GO" id="GO:0008615">
    <property type="term" value="P:pyridoxine biosynthetic process"/>
    <property type="evidence" value="ECO:0007669"/>
    <property type="project" value="UniProtKB-UniRule"/>
</dbReference>
<evidence type="ECO:0000256" key="6">
    <source>
        <dbReference type="ARBA" id="ARBA00023096"/>
    </source>
</evidence>
<keyword evidence="4 7" id="KW-0288">FMN</keyword>
<feature type="domain" description="Pyridoxine 5'-phosphate oxidase dimerisation C-terminal" evidence="10">
    <location>
        <begin position="174"/>
        <end position="215"/>
    </location>
</feature>
<evidence type="ECO:0000313" key="12">
    <source>
        <dbReference type="Proteomes" id="UP000317369"/>
    </source>
</evidence>
<dbReference type="InterPro" id="IPR019576">
    <property type="entry name" value="Pyridoxamine_oxidase_dimer_C"/>
</dbReference>
<comment type="pathway">
    <text evidence="7">Cofactor metabolism; pyridoxal 5'-phosphate salvage; pyridoxal 5'-phosphate from pyridoxamine 5'-phosphate: step 1/1.</text>
</comment>
<dbReference type="InterPro" id="IPR000659">
    <property type="entry name" value="Pyridox_Oxase"/>
</dbReference>
<evidence type="ECO:0000256" key="3">
    <source>
        <dbReference type="ARBA" id="ARBA00022630"/>
    </source>
</evidence>
<dbReference type="PIRSF" id="PIRSF000190">
    <property type="entry name" value="Pyd_amn-ph_oxd"/>
    <property type="match status" value="1"/>
</dbReference>
<dbReference type="AlphaFoldDB" id="A0A517YQ82"/>
<dbReference type="Pfam" id="PF10590">
    <property type="entry name" value="PNP_phzG_C"/>
    <property type="match status" value="1"/>
</dbReference>
<dbReference type="HAMAP" id="MF_01629">
    <property type="entry name" value="PdxH"/>
    <property type="match status" value="1"/>
</dbReference>
<comment type="caution">
    <text evidence="7">Lacks conserved residue(s) required for the propagation of feature annotation.</text>
</comment>
<comment type="pathway">
    <text evidence="7">Cofactor metabolism; pyridoxal 5'-phosphate salvage; pyridoxal 5'-phosphate from pyridoxine 5'-phosphate: step 1/1.</text>
</comment>
<feature type="binding site" evidence="7 8">
    <location>
        <begin position="78"/>
        <end position="79"/>
    </location>
    <ligand>
        <name>FMN</name>
        <dbReference type="ChEBI" id="CHEBI:58210"/>
    </ligand>
</feature>
<dbReference type="GO" id="GO:0004733">
    <property type="term" value="F:pyridoxamine phosphate oxidase activity"/>
    <property type="evidence" value="ECO:0007669"/>
    <property type="project" value="UniProtKB-UniRule"/>
</dbReference>
<dbReference type="EC" id="1.4.3.5" evidence="7"/>
<name>A0A517YQ82_9BACT</name>
<gene>
    <name evidence="7 11" type="primary">pdxH</name>
    <name evidence="11" type="ORF">KS4_04110</name>
</gene>
<comment type="function">
    <text evidence="7">Catalyzes the oxidation of either pyridoxine 5'-phosphate (PNP) or pyridoxamine 5'-phosphate (PMP) into pyridoxal 5'-phosphate (PLP).</text>
</comment>
<feature type="binding site" evidence="7 8">
    <location>
        <position position="197"/>
    </location>
    <ligand>
        <name>FMN</name>
        <dbReference type="ChEBI" id="CHEBI:58210"/>
    </ligand>
</feature>
<feature type="binding site" evidence="7">
    <location>
        <position position="129"/>
    </location>
    <ligand>
        <name>substrate</name>
    </ligand>
</feature>
<protein>
    <recommendedName>
        <fullName evidence="7">Pyridoxine/pyridoxamine 5'-phosphate oxidase</fullName>
        <ecNumber evidence="7">1.4.3.5</ecNumber>
    </recommendedName>
    <alternativeName>
        <fullName evidence="7">PNP/PMP oxidase</fullName>
        <shortName evidence="7">PNPOx</shortName>
    </alternativeName>
    <alternativeName>
        <fullName evidence="7">Pyridoxal 5'-phosphate synthase</fullName>
    </alternativeName>
</protein>
<dbReference type="PANTHER" id="PTHR10851:SF0">
    <property type="entry name" value="PYRIDOXINE-5'-PHOSPHATE OXIDASE"/>
    <property type="match status" value="1"/>
</dbReference>
<keyword evidence="6 7" id="KW-0664">Pyridoxine biosynthesis</keyword>
<comment type="catalytic activity">
    <reaction evidence="7">
        <text>pyridoxamine 5'-phosphate + O2 + H2O = pyridoxal 5'-phosphate + H2O2 + NH4(+)</text>
        <dbReference type="Rhea" id="RHEA:15817"/>
        <dbReference type="ChEBI" id="CHEBI:15377"/>
        <dbReference type="ChEBI" id="CHEBI:15379"/>
        <dbReference type="ChEBI" id="CHEBI:16240"/>
        <dbReference type="ChEBI" id="CHEBI:28938"/>
        <dbReference type="ChEBI" id="CHEBI:58451"/>
        <dbReference type="ChEBI" id="CHEBI:597326"/>
        <dbReference type="EC" id="1.4.3.5"/>
    </reaction>
</comment>
<dbReference type="FunFam" id="2.30.110.10:FF:000020">
    <property type="entry name" value="PNPO isoform 11"/>
    <property type="match status" value="1"/>
</dbReference>
<dbReference type="InterPro" id="IPR011576">
    <property type="entry name" value="Pyridox_Oxase_N"/>
</dbReference>
<feature type="binding site" evidence="7 8">
    <location>
        <position position="187"/>
    </location>
    <ligand>
        <name>FMN</name>
        <dbReference type="ChEBI" id="CHEBI:58210"/>
    </ligand>
</feature>
<evidence type="ECO:0000256" key="5">
    <source>
        <dbReference type="ARBA" id="ARBA00023002"/>
    </source>
</evidence>
<dbReference type="NCBIfam" id="NF004231">
    <property type="entry name" value="PRK05679.1"/>
    <property type="match status" value="1"/>
</dbReference>
<dbReference type="Gene3D" id="2.30.110.10">
    <property type="entry name" value="Electron Transport, Fmn-binding Protein, Chain A"/>
    <property type="match status" value="1"/>
</dbReference>
<feature type="binding site" evidence="7 8">
    <location>
        <begin position="142"/>
        <end position="143"/>
    </location>
    <ligand>
        <name>FMN</name>
        <dbReference type="ChEBI" id="CHEBI:58210"/>
    </ligand>
</feature>
<feature type="binding site" evidence="7">
    <location>
        <position position="68"/>
    </location>
    <ligand>
        <name>substrate</name>
    </ligand>
</feature>
<dbReference type="PANTHER" id="PTHR10851">
    <property type="entry name" value="PYRIDOXINE-5-PHOSPHATE OXIDASE"/>
    <property type="match status" value="1"/>
</dbReference>
<comment type="catalytic activity">
    <reaction evidence="7">
        <text>pyridoxine 5'-phosphate + O2 = pyridoxal 5'-phosphate + H2O2</text>
        <dbReference type="Rhea" id="RHEA:15149"/>
        <dbReference type="ChEBI" id="CHEBI:15379"/>
        <dbReference type="ChEBI" id="CHEBI:16240"/>
        <dbReference type="ChEBI" id="CHEBI:58589"/>
        <dbReference type="ChEBI" id="CHEBI:597326"/>
        <dbReference type="EC" id="1.4.3.5"/>
    </reaction>
</comment>
<comment type="cofactor">
    <cofactor evidence="7 8">
        <name>FMN</name>
        <dbReference type="ChEBI" id="CHEBI:58210"/>
    </cofactor>
    <text evidence="7 8">Binds 1 FMN per subunit.</text>
</comment>
<evidence type="ECO:0000259" key="9">
    <source>
        <dbReference type="Pfam" id="PF01243"/>
    </source>
</evidence>
<dbReference type="KEGG" id="pcor:KS4_04110"/>
<dbReference type="Proteomes" id="UP000317369">
    <property type="component" value="Chromosome"/>
</dbReference>
<evidence type="ECO:0000256" key="1">
    <source>
        <dbReference type="ARBA" id="ARBA00007301"/>
    </source>
</evidence>
<feature type="binding site" evidence="7">
    <location>
        <position position="133"/>
    </location>
    <ligand>
        <name>substrate</name>
    </ligand>
</feature>
<feature type="binding site" evidence="7 8">
    <location>
        <position position="85"/>
    </location>
    <ligand>
        <name>FMN</name>
        <dbReference type="ChEBI" id="CHEBI:58210"/>
    </ligand>
</feature>
<comment type="subunit">
    <text evidence="2 7">Homodimer.</text>
</comment>
<evidence type="ECO:0000256" key="8">
    <source>
        <dbReference type="PIRSR" id="PIRSR000190-2"/>
    </source>
</evidence>
<dbReference type="Pfam" id="PF01243">
    <property type="entry name" value="PNPOx_N"/>
    <property type="match status" value="1"/>
</dbReference>
<evidence type="ECO:0000256" key="2">
    <source>
        <dbReference type="ARBA" id="ARBA00011738"/>
    </source>
</evidence>
<organism evidence="11 12">
    <name type="scientific">Poriferisphaera corsica</name>
    <dbReference type="NCBI Taxonomy" id="2528020"/>
    <lineage>
        <taxon>Bacteria</taxon>
        <taxon>Pseudomonadati</taxon>
        <taxon>Planctomycetota</taxon>
        <taxon>Phycisphaerae</taxon>
        <taxon>Phycisphaerales</taxon>
        <taxon>Phycisphaeraceae</taxon>
        <taxon>Poriferisphaera</taxon>
    </lineage>
</organism>
<dbReference type="NCBIfam" id="TIGR00558">
    <property type="entry name" value="pdxH"/>
    <property type="match status" value="1"/>
</dbReference>
<dbReference type="PROSITE" id="PS01064">
    <property type="entry name" value="PYRIDOX_OXIDASE"/>
    <property type="match status" value="1"/>
</dbReference>
<keyword evidence="12" id="KW-1185">Reference proteome</keyword>